<name>A0A7K3LPD2_9ACTN</name>
<reference evidence="1 2" key="1">
    <citation type="submission" date="2020-01" db="EMBL/GenBank/DDBJ databases">
        <title>Investigation of new actinobacteria for the biodesulphurisation of diesel fuel.</title>
        <authorList>
            <person name="Athi Narayanan S.M."/>
        </authorList>
    </citation>
    <scope>NUCLEOTIDE SEQUENCE [LARGE SCALE GENOMIC DNA]</scope>
    <source>
        <strain evidence="1 2">213E</strain>
    </source>
</reference>
<dbReference type="AlphaFoldDB" id="A0A7K3LPD2"/>
<dbReference type="InterPro" id="IPR016024">
    <property type="entry name" value="ARM-type_fold"/>
</dbReference>
<dbReference type="Gene3D" id="1.25.10.90">
    <property type="match status" value="1"/>
</dbReference>
<dbReference type="EMBL" id="JAADZU010000026">
    <property type="protein sequence ID" value="NDK89911.1"/>
    <property type="molecule type" value="Genomic_DNA"/>
</dbReference>
<keyword evidence="2" id="KW-1185">Reference proteome</keyword>
<sequence>MNELDALGDRHRAESAAGFFKTGPGQYGEGDEFIGVPVPQQRMVARTHRDLPVSELDRLIASPIHEHRLTAVLIAADQMTRSTRHGDDATAARIVDWYLAAARRGRVNNWDIVDASAAPIVGQWLCDRPRDLLTELAGVDDLWLRRIAMVATHAFIRAGDASTTLELAVRYLAYREDLLQKATGWMLREVGKRVDPALLVAFLDAHAAGMPATMLGYAIEHLPAETRRHYRTADHRRFTGAFHTAGSPVRSTPSVCGD</sequence>
<gene>
    <name evidence="1" type="ORF">GYA93_10015</name>
</gene>
<evidence type="ECO:0000313" key="1">
    <source>
        <dbReference type="EMBL" id="NDK89911.1"/>
    </source>
</evidence>
<dbReference type="InterPro" id="IPR014825">
    <property type="entry name" value="DNA_alkylation"/>
</dbReference>
<accession>A0A7K3LPD2</accession>
<proteinExistence type="predicted"/>
<comment type="caution">
    <text evidence="1">The sequence shown here is derived from an EMBL/GenBank/DDBJ whole genome shotgun (WGS) entry which is preliminary data.</text>
</comment>
<dbReference type="PANTHER" id="PTHR34070">
    <property type="entry name" value="ARMADILLO-TYPE FOLD"/>
    <property type="match status" value="1"/>
</dbReference>
<dbReference type="SUPFAM" id="SSF48371">
    <property type="entry name" value="ARM repeat"/>
    <property type="match status" value="1"/>
</dbReference>
<dbReference type="PANTHER" id="PTHR34070:SF1">
    <property type="entry name" value="DNA ALKYLATION REPAIR PROTEIN"/>
    <property type="match status" value="1"/>
</dbReference>
<protein>
    <submittedName>
        <fullName evidence="1">DNA alkylation repair protein</fullName>
    </submittedName>
</protein>
<organism evidence="1 2">
    <name type="scientific">Gordonia desulfuricans</name>
    <dbReference type="NCBI Taxonomy" id="89051"/>
    <lineage>
        <taxon>Bacteria</taxon>
        <taxon>Bacillati</taxon>
        <taxon>Actinomycetota</taxon>
        <taxon>Actinomycetes</taxon>
        <taxon>Mycobacteriales</taxon>
        <taxon>Gordoniaceae</taxon>
        <taxon>Gordonia</taxon>
    </lineage>
</organism>
<dbReference type="CDD" id="cd06561">
    <property type="entry name" value="AlkD_like"/>
    <property type="match status" value="1"/>
</dbReference>
<evidence type="ECO:0000313" key="2">
    <source>
        <dbReference type="Proteomes" id="UP000466307"/>
    </source>
</evidence>
<dbReference type="Pfam" id="PF08713">
    <property type="entry name" value="DNA_alkylation"/>
    <property type="match status" value="1"/>
</dbReference>
<dbReference type="Proteomes" id="UP000466307">
    <property type="component" value="Unassembled WGS sequence"/>
</dbReference>